<dbReference type="Proteomes" id="UP000005707">
    <property type="component" value="Unassembled WGS sequence"/>
</dbReference>
<dbReference type="SUPFAM" id="SSF110849">
    <property type="entry name" value="ParB/Sulfiredoxin"/>
    <property type="match status" value="1"/>
</dbReference>
<dbReference type="OrthoDB" id="2650331at2"/>
<protein>
    <submittedName>
        <fullName evidence="1">ParB domain-containing protein nuclease</fullName>
    </submittedName>
</protein>
<keyword evidence="2" id="KW-1185">Reference proteome</keyword>
<dbReference type="EMBL" id="AFNU02000003">
    <property type="protein sequence ID" value="ERJ12671.1"/>
    <property type="molecule type" value="Genomic_DNA"/>
</dbReference>
<dbReference type="AlphaFoldDB" id="F7Q0I4"/>
<comment type="caution">
    <text evidence="1">The sequence shown here is derived from an EMBL/GenBank/DDBJ whole genome shotgun (WGS) entry which is preliminary data.</text>
</comment>
<dbReference type="eggNOG" id="ENOG5033J6R">
    <property type="taxonomic scope" value="Bacteria"/>
</dbReference>
<dbReference type="Gene3D" id="3.90.1530.10">
    <property type="entry name" value="Conserved hypothetical protein from pyrococcus furiosus pfu- 392566-001, ParB domain"/>
    <property type="match status" value="1"/>
</dbReference>
<name>F7Q0I4_9MOLU</name>
<organism evidence="1 2">
    <name type="scientific">Haloplasma contractile SSD-17B</name>
    <dbReference type="NCBI Taxonomy" id="1033810"/>
    <lineage>
        <taxon>Bacteria</taxon>
        <taxon>Bacillati</taxon>
        <taxon>Mycoplasmatota</taxon>
        <taxon>Mollicutes</taxon>
        <taxon>Haloplasmatales</taxon>
        <taxon>Haloplasmataceae</taxon>
        <taxon>Haloplasma</taxon>
    </lineage>
</organism>
<gene>
    <name evidence="1" type="ORF">HLPCO_001011</name>
</gene>
<accession>F7Q0I4</accession>
<dbReference type="RefSeq" id="WP_008825920.1">
    <property type="nucleotide sequence ID" value="NZ_AFNU02000003.1"/>
</dbReference>
<dbReference type="InterPro" id="IPR036086">
    <property type="entry name" value="ParB/Sulfiredoxin_sf"/>
</dbReference>
<evidence type="ECO:0000313" key="2">
    <source>
        <dbReference type="Proteomes" id="UP000005707"/>
    </source>
</evidence>
<sequence>MRKLTFTVEEAESFSNEGRLEEWIHLFLNSAGNNSGLSEGLKLEKRYFIGPVLLCLDQLYRCCGPEPEMEYYNSLESWEVHINKFRRLIRNGWDMPPLICHNTDEGLSIRDGNHRHEALKREGIKQCWVIIWDEDEERLQRLINKVTNTLAL</sequence>
<reference evidence="1 2" key="1">
    <citation type="journal article" date="2011" name="J. Bacteriol.">
        <title>Genome sequence of Haloplasma contractile, an unusual contractile bacterium from a deep-sea anoxic brine lake.</title>
        <authorList>
            <person name="Antunes A."/>
            <person name="Alam I."/>
            <person name="El Dorry H."/>
            <person name="Siam R."/>
            <person name="Robertson A."/>
            <person name="Bajic V.B."/>
            <person name="Stingl U."/>
        </authorList>
    </citation>
    <scope>NUCLEOTIDE SEQUENCE [LARGE SCALE GENOMIC DNA]</scope>
    <source>
        <strain evidence="1 2">SSD-17B</strain>
    </source>
</reference>
<evidence type="ECO:0000313" key="1">
    <source>
        <dbReference type="EMBL" id="ERJ12671.1"/>
    </source>
</evidence>
<reference evidence="1 2" key="2">
    <citation type="journal article" date="2013" name="PLoS ONE">
        <title>INDIGO - INtegrated Data Warehouse of MIcrobial GenOmes with Examples from the Red Sea Extremophiles.</title>
        <authorList>
            <person name="Alam I."/>
            <person name="Antunes A."/>
            <person name="Kamau A.A."/>
            <person name="Ba Alawi W."/>
            <person name="Kalkatawi M."/>
            <person name="Stingl U."/>
            <person name="Bajic V.B."/>
        </authorList>
    </citation>
    <scope>NUCLEOTIDE SEQUENCE [LARGE SCALE GENOMIC DNA]</scope>
    <source>
        <strain evidence="1 2">SSD-17B</strain>
    </source>
</reference>
<proteinExistence type="predicted"/>
<dbReference type="InParanoid" id="F7Q0I4"/>